<dbReference type="GO" id="GO:0046872">
    <property type="term" value="F:metal ion binding"/>
    <property type="evidence" value="ECO:0007669"/>
    <property type="project" value="UniProtKB-KW"/>
</dbReference>
<keyword evidence="9" id="KW-0756">Sterol biosynthesis</keyword>
<reference evidence="17" key="1">
    <citation type="submission" date="2025-08" db="UniProtKB">
        <authorList>
            <consortium name="RefSeq"/>
        </authorList>
    </citation>
    <scope>IDENTIFICATION</scope>
</reference>
<evidence type="ECO:0000256" key="8">
    <source>
        <dbReference type="ARBA" id="ARBA00022723"/>
    </source>
</evidence>
<dbReference type="PROSITE" id="PS51462">
    <property type="entry name" value="NUDIX"/>
    <property type="match status" value="1"/>
</dbReference>
<dbReference type="KEGG" id="csol:105364832"/>
<evidence type="ECO:0000313" key="16">
    <source>
        <dbReference type="Proteomes" id="UP000695007"/>
    </source>
</evidence>
<organism evidence="16 17">
    <name type="scientific">Ceratosolen solmsi marchali</name>
    <dbReference type="NCBI Taxonomy" id="326594"/>
    <lineage>
        <taxon>Eukaryota</taxon>
        <taxon>Metazoa</taxon>
        <taxon>Ecdysozoa</taxon>
        <taxon>Arthropoda</taxon>
        <taxon>Hexapoda</taxon>
        <taxon>Insecta</taxon>
        <taxon>Pterygota</taxon>
        <taxon>Neoptera</taxon>
        <taxon>Endopterygota</taxon>
        <taxon>Hymenoptera</taxon>
        <taxon>Apocrita</taxon>
        <taxon>Proctotrupomorpha</taxon>
        <taxon>Chalcidoidea</taxon>
        <taxon>Agaonidae</taxon>
        <taxon>Agaoninae</taxon>
        <taxon>Ceratosolen</taxon>
    </lineage>
</organism>
<dbReference type="PANTHER" id="PTHR10885">
    <property type="entry name" value="ISOPENTENYL-DIPHOSPHATE DELTA-ISOMERASE"/>
    <property type="match status" value="1"/>
</dbReference>
<evidence type="ECO:0000256" key="1">
    <source>
        <dbReference type="ARBA" id="ARBA00000374"/>
    </source>
</evidence>
<evidence type="ECO:0000256" key="13">
    <source>
        <dbReference type="ARBA" id="ARBA00023229"/>
    </source>
</evidence>
<comment type="cofactor">
    <cofactor evidence="2">
        <name>Mg(2+)</name>
        <dbReference type="ChEBI" id="CHEBI:18420"/>
    </cofactor>
</comment>
<keyword evidence="13" id="KW-0414">Isoprene biosynthesis</keyword>
<dbReference type="EC" id="5.3.3.2" evidence="6"/>
<name>A0AAJ7DYK3_9HYME</name>
<evidence type="ECO:0000256" key="2">
    <source>
        <dbReference type="ARBA" id="ARBA00001946"/>
    </source>
</evidence>
<evidence type="ECO:0000256" key="11">
    <source>
        <dbReference type="ARBA" id="ARBA00022955"/>
    </source>
</evidence>
<proteinExistence type="inferred from homology"/>
<evidence type="ECO:0000256" key="3">
    <source>
        <dbReference type="ARBA" id="ARBA00003951"/>
    </source>
</evidence>
<evidence type="ECO:0000256" key="4">
    <source>
        <dbReference type="ARBA" id="ARBA00004826"/>
    </source>
</evidence>
<dbReference type="GO" id="GO:0009240">
    <property type="term" value="P:isopentenyl diphosphate biosynthetic process"/>
    <property type="evidence" value="ECO:0007669"/>
    <property type="project" value="TreeGrafter"/>
</dbReference>
<accession>A0AAJ7DYK3</accession>
<evidence type="ECO:0000256" key="9">
    <source>
        <dbReference type="ARBA" id="ARBA00022778"/>
    </source>
</evidence>
<dbReference type="InterPro" id="IPR000086">
    <property type="entry name" value="NUDIX_hydrolase_dom"/>
</dbReference>
<evidence type="ECO:0000256" key="6">
    <source>
        <dbReference type="ARBA" id="ARBA00012057"/>
    </source>
</evidence>
<dbReference type="CDD" id="cd02885">
    <property type="entry name" value="NUDIX_IPP_Isomerase"/>
    <property type="match status" value="1"/>
</dbReference>
<keyword evidence="11" id="KW-0752">Steroid biosynthesis</keyword>
<keyword evidence="12" id="KW-0443">Lipid metabolism</keyword>
<dbReference type="GO" id="GO:0004452">
    <property type="term" value="F:isopentenyl-diphosphate delta-isomerase activity"/>
    <property type="evidence" value="ECO:0007669"/>
    <property type="project" value="UniProtKB-EC"/>
</dbReference>
<keyword evidence="9" id="KW-0753">Steroid metabolism</keyword>
<evidence type="ECO:0000256" key="14">
    <source>
        <dbReference type="ARBA" id="ARBA00023235"/>
    </source>
</evidence>
<keyword evidence="16" id="KW-1185">Reference proteome</keyword>
<dbReference type="RefSeq" id="XP_011501164.1">
    <property type="nucleotide sequence ID" value="XM_011502862.1"/>
</dbReference>
<comment type="similarity">
    <text evidence="5">Belongs to the IPP isomerase type 1 family.</text>
</comment>
<dbReference type="PANTHER" id="PTHR10885:SF0">
    <property type="entry name" value="ISOPENTENYL-DIPHOSPHATE DELTA-ISOMERASE"/>
    <property type="match status" value="1"/>
</dbReference>
<evidence type="ECO:0000256" key="5">
    <source>
        <dbReference type="ARBA" id="ARBA00007579"/>
    </source>
</evidence>
<dbReference type="InterPro" id="IPR015797">
    <property type="entry name" value="NUDIX_hydrolase-like_dom_sf"/>
</dbReference>
<dbReference type="NCBIfam" id="NF002995">
    <property type="entry name" value="PRK03759.1"/>
    <property type="match status" value="1"/>
</dbReference>
<dbReference type="NCBIfam" id="TIGR02150">
    <property type="entry name" value="IPP_isom_1"/>
    <property type="match status" value="1"/>
</dbReference>
<dbReference type="SUPFAM" id="SSF55811">
    <property type="entry name" value="Nudix"/>
    <property type="match status" value="1"/>
</dbReference>
<dbReference type="InterPro" id="IPR011876">
    <property type="entry name" value="IsopentenylPP_isomerase_typ1"/>
</dbReference>
<keyword evidence="14" id="KW-0413">Isomerase</keyword>
<dbReference type="AlphaFoldDB" id="A0AAJ7DYK3"/>
<comment type="function">
    <text evidence="3">Catalyzes the 1,3-allylic rearrangement of the homoallylic substrate isopentenyl (IPP) to its highly electrophilic allylic isomer, dimethylallyl diphosphate (DMAPP).</text>
</comment>
<protein>
    <recommendedName>
        <fullName evidence="6">isopentenyl-diphosphate Delta-isomerase</fullName>
        <ecNumber evidence="6">5.3.3.2</ecNumber>
    </recommendedName>
</protein>
<keyword evidence="9" id="KW-1207">Sterol metabolism</keyword>
<dbReference type="Pfam" id="PF00293">
    <property type="entry name" value="NUDIX"/>
    <property type="match status" value="1"/>
</dbReference>
<dbReference type="GeneID" id="105364832"/>
<dbReference type="CTD" id="42526"/>
<dbReference type="Proteomes" id="UP000695007">
    <property type="component" value="Unplaced"/>
</dbReference>
<keyword evidence="7" id="KW-0444">Lipid biosynthesis</keyword>
<evidence type="ECO:0000259" key="15">
    <source>
        <dbReference type="PROSITE" id="PS51462"/>
    </source>
</evidence>
<evidence type="ECO:0000256" key="10">
    <source>
        <dbReference type="ARBA" id="ARBA00022842"/>
    </source>
</evidence>
<comment type="catalytic activity">
    <reaction evidence="1">
        <text>isopentenyl diphosphate = dimethylallyl diphosphate</text>
        <dbReference type="Rhea" id="RHEA:23284"/>
        <dbReference type="ChEBI" id="CHEBI:57623"/>
        <dbReference type="ChEBI" id="CHEBI:128769"/>
        <dbReference type="EC" id="5.3.3.2"/>
    </reaction>
</comment>
<comment type="pathway">
    <text evidence="4">Isoprenoid biosynthesis; dimethylallyl diphosphate biosynthesis; dimethylallyl diphosphate from isopentenyl diphosphate: step 1/1.</text>
</comment>
<keyword evidence="9" id="KW-0152">Cholesterol biosynthesis</keyword>
<gene>
    <name evidence="17" type="primary">LOC105364832</name>
</gene>
<dbReference type="FunFam" id="3.90.79.10:FF:000012">
    <property type="entry name" value="Isopentenyl-diphosphate Delta-isomerase 1"/>
    <property type="match status" value="1"/>
</dbReference>
<dbReference type="GO" id="GO:0005737">
    <property type="term" value="C:cytoplasm"/>
    <property type="evidence" value="ECO:0007669"/>
    <property type="project" value="TreeGrafter"/>
</dbReference>
<evidence type="ECO:0000256" key="12">
    <source>
        <dbReference type="ARBA" id="ARBA00023098"/>
    </source>
</evidence>
<sequence>MFTIFKRFCPVKEKILSVKLYTNMHIDSLQETALDEKCILVDKFDRPIGKATKKHCHQIAKDGYIPLHRAFSVFLFNSNGDLLIQKRSATKITFPSYYTNTCCSHPLAEIDGESEEMNALGIRRAAQRRLCYELGIPLIEVQLQDFCYLTRIHYHATDDEIWGEHEIDYVLFLQLNRVTLNPNPNEVSEIQWISKEHMNNFVKNIKFPLTPWFKLILEHQLPLWWNNLNVLHKFQNHSTIHRFSKL</sequence>
<evidence type="ECO:0000256" key="7">
    <source>
        <dbReference type="ARBA" id="ARBA00022516"/>
    </source>
</evidence>
<dbReference type="GO" id="GO:0006695">
    <property type="term" value="P:cholesterol biosynthetic process"/>
    <property type="evidence" value="ECO:0007669"/>
    <property type="project" value="UniProtKB-KW"/>
</dbReference>
<keyword evidence="10" id="KW-0460">Magnesium</keyword>
<dbReference type="Gene3D" id="3.90.79.10">
    <property type="entry name" value="Nucleoside Triphosphate Pyrophosphohydrolase"/>
    <property type="match status" value="1"/>
</dbReference>
<keyword evidence="8" id="KW-0479">Metal-binding</keyword>
<dbReference type="PIRSF" id="PIRSF018427">
    <property type="entry name" value="Isopntndiph_ism"/>
    <property type="match status" value="1"/>
</dbReference>
<feature type="domain" description="Nudix hydrolase" evidence="15">
    <location>
        <begin position="66"/>
        <end position="215"/>
    </location>
</feature>
<keyword evidence="9" id="KW-0153">Cholesterol metabolism</keyword>
<evidence type="ECO:0000313" key="17">
    <source>
        <dbReference type="RefSeq" id="XP_011501164.1"/>
    </source>
</evidence>